<comment type="caution">
    <text evidence="1">The sequence shown here is derived from an EMBL/GenBank/DDBJ whole genome shotgun (WGS) entry which is preliminary data.</text>
</comment>
<name>A0ABR3XIF0_9PEZI</name>
<dbReference type="EMBL" id="JAZHXJ010000087">
    <property type="protein sequence ID" value="KAL1875739.1"/>
    <property type="molecule type" value="Genomic_DNA"/>
</dbReference>
<evidence type="ECO:0000313" key="2">
    <source>
        <dbReference type="Proteomes" id="UP001586593"/>
    </source>
</evidence>
<protein>
    <submittedName>
        <fullName evidence="1">Uncharacterized protein</fullName>
    </submittedName>
</protein>
<organism evidence="1 2">
    <name type="scientific">Phialemonium thermophilum</name>
    <dbReference type="NCBI Taxonomy" id="223376"/>
    <lineage>
        <taxon>Eukaryota</taxon>
        <taxon>Fungi</taxon>
        <taxon>Dikarya</taxon>
        <taxon>Ascomycota</taxon>
        <taxon>Pezizomycotina</taxon>
        <taxon>Sordariomycetes</taxon>
        <taxon>Sordariomycetidae</taxon>
        <taxon>Cephalothecales</taxon>
        <taxon>Cephalothecaceae</taxon>
        <taxon>Phialemonium</taxon>
    </lineage>
</organism>
<proteinExistence type="predicted"/>
<gene>
    <name evidence="1" type="ORF">VTK73DRAFT_9860</name>
</gene>
<dbReference type="Proteomes" id="UP001586593">
    <property type="component" value="Unassembled WGS sequence"/>
</dbReference>
<sequence>MKCGSLSEQRSQCGKDAEWTPYGSAIQWSQNLTAGEIARKRVCPYRTLSFAMHRCGLVSPTTGVSKC</sequence>
<reference evidence="1 2" key="1">
    <citation type="journal article" date="2024" name="Commun. Biol.">
        <title>Comparative genomic analysis of thermophilic fungi reveals convergent evolutionary adaptations and gene losses.</title>
        <authorList>
            <person name="Steindorff A.S."/>
            <person name="Aguilar-Pontes M.V."/>
            <person name="Robinson A.J."/>
            <person name="Andreopoulos B."/>
            <person name="LaButti K."/>
            <person name="Kuo A."/>
            <person name="Mondo S."/>
            <person name="Riley R."/>
            <person name="Otillar R."/>
            <person name="Haridas S."/>
            <person name="Lipzen A."/>
            <person name="Grimwood J."/>
            <person name="Schmutz J."/>
            <person name="Clum A."/>
            <person name="Reid I.D."/>
            <person name="Moisan M.C."/>
            <person name="Butler G."/>
            <person name="Nguyen T.T.M."/>
            <person name="Dewar K."/>
            <person name="Conant G."/>
            <person name="Drula E."/>
            <person name="Henrissat B."/>
            <person name="Hansel C."/>
            <person name="Singer S."/>
            <person name="Hutchinson M.I."/>
            <person name="de Vries R.P."/>
            <person name="Natvig D.O."/>
            <person name="Powell A.J."/>
            <person name="Tsang A."/>
            <person name="Grigoriev I.V."/>
        </authorList>
    </citation>
    <scope>NUCLEOTIDE SEQUENCE [LARGE SCALE GENOMIC DNA]</scope>
    <source>
        <strain evidence="1 2">ATCC 24622</strain>
    </source>
</reference>
<accession>A0ABR3XIF0</accession>
<keyword evidence="2" id="KW-1185">Reference proteome</keyword>
<evidence type="ECO:0000313" key="1">
    <source>
        <dbReference type="EMBL" id="KAL1875739.1"/>
    </source>
</evidence>